<dbReference type="Gene3D" id="3.90.1750.10">
    <property type="entry name" value="Hect, E3 ligase catalytic domains"/>
    <property type="match status" value="2"/>
</dbReference>
<dbReference type="GO" id="GO:0000209">
    <property type="term" value="P:protein polyubiquitination"/>
    <property type="evidence" value="ECO:0007669"/>
    <property type="project" value="InterPro"/>
</dbReference>
<feature type="compositionally biased region" description="Basic and acidic residues" evidence="6">
    <location>
        <begin position="227"/>
        <end position="238"/>
    </location>
</feature>
<dbReference type="InterPro" id="IPR035983">
    <property type="entry name" value="Hect_E3_ubiquitin_ligase"/>
</dbReference>
<dbReference type="GO" id="GO:0061630">
    <property type="term" value="F:ubiquitin protein ligase activity"/>
    <property type="evidence" value="ECO:0007669"/>
    <property type="project" value="UniProtKB-EC"/>
</dbReference>
<evidence type="ECO:0000256" key="2">
    <source>
        <dbReference type="ARBA" id="ARBA00012485"/>
    </source>
</evidence>
<evidence type="ECO:0000256" key="6">
    <source>
        <dbReference type="SAM" id="MobiDB-lite"/>
    </source>
</evidence>
<proteinExistence type="predicted"/>
<dbReference type="InterPro" id="IPR000569">
    <property type="entry name" value="HECT_dom"/>
</dbReference>
<feature type="region of interest" description="Disordered" evidence="6">
    <location>
        <begin position="210"/>
        <end position="238"/>
    </location>
</feature>
<dbReference type="SMART" id="SM00119">
    <property type="entry name" value="HECTc"/>
    <property type="match status" value="1"/>
</dbReference>
<feature type="region of interest" description="Disordered" evidence="6">
    <location>
        <begin position="143"/>
        <end position="172"/>
    </location>
</feature>
<dbReference type="SUPFAM" id="SSF56204">
    <property type="entry name" value="Hect, E3 ligase catalytic domain"/>
    <property type="match status" value="1"/>
</dbReference>
<organism evidence="8 9">
    <name type="scientific">Alectoria fallacina</name>
    <dbReference type="NCBI Taxonomy" id="1903189"/>
    <lineage>
        <taxon>Eukaryota</taxon>
        <taxon>Fungi</taxon>
        <taxon>Dikarya</taxon>
        <taxon>Ascomycota</taxon>
        <taxon>Pezizomycotina</taxon>
        <taxon>Lecanoromycetes</taxon>
        <taxon>OSLEUM clade</taxon>
        <taxon>Lecanoromycetidae</taxon>
        <taxon>Lecanorales</taxon>
        <taxon>Lecanorineae</taxon>
        <taxon>Parmeliaceae</taxon>
        <taxon>Alectoria</taxon>
    </lineage>
</organism>
<keyword evidence="9" id="KW-1185">Reference proteome</keyword>
<dbReference type="Proteomes" id="UP000664203">
    <property type="component" value="Unassembled WGS sequence"/>
</dbReference>
<feature type="compositionally biased region" description="Basic and acidic residues" evidence="6">
    <location>
        <begin position="85"/>
        <end position="97"/>
    </location>
</feature>
<dbReference type="InterPro" id="IPR032353">
    <property type="entry name" value="AZUL"/>
</dbReference>
<protein>
    <recommendedName>
        <fullName evidence="2">HECT-type E3 ubiquitin transferase</fullName>
        <ecNumber evidence="2">2.3.2.26</ecNumber>
    </recommendedName>
</protein>
<evidence type="ECO:0000256" key="1">
    <source>
        <dbReference type="ARBA" id="ARBA00000885"/>
    </source>
</evidence>
<gene>
    <name evidence="8" type="ORF">ALECFALPRED_000146</name>
</gene>
<dbReference type="Gene3D" id="3.30.2160.10">
    <property type="entry name" value="Hect, E3 ligase catalytic domain"/>
    <property type="match status" value="2"/>
</dbReference>
<feature type="domain" description="HECT" evidence="7">
    <location>
        <begin position="844"/>
        <end position="1305"/>
    </location>
</feature>
<dbReference type="Pfam" id="PF16558">
    <property type="entry name" value="AZUL"/>
    <property type="match status" value="1"/>
</dbReference>
<dbReference type="EMBL" id="CAJPDR010000001">
    <property type="protein sequence ID" value="CAF9903145.1"/>
    <property type="molecule type" value="Genomic_DNA"/>
</dbReference>
<dbReference type="Gene3D" id="3.30.2410.10">
    <property type="entry name" value="Hect, E3 ligase catalytic domain"/>
    <property type="match status" value="1"/>
</dbReference>
<dbReference type="PANTHER" id="PTHR45700:SF8">
    <property type="entry name" value="HECT-TYPE E3 UBIQUITIN TRANSFERASE"/>
    <property type="match status" value="1"/>
</dbReference>
<dbReference type="EC" id="2.3.2.26" evidence="2"/>
<feature type="region of interest" description="Disordered" evidence="6">
    <location>
        <begin position="1055"/>
        <end position="1081"/>
    </location>
</feature>
<feature type="compositionally biased region" description="Polar residues" evidence="6">
    <location>
        <begin position="103"/>
        <end position="116"/>
    </location>
</feature>
<dbReference type="Pfam" id="PF00632">
    <property type="entry name" value="HECT"/>
    <property type="match status" value="1"/>
</dbReference>
<evidence type="ECO:0000256" key="3">
    <source>
        <dbReference type="ARBA" id="ARBA00022679"/>
    </source>
</evidence>
<dbReference type="OrthoDB" id="5981550at2759"/>
<comment type="caution">
    <text evidence="8">The sequence shown here is derived from an EMBL/GenBank/DDBJ whole genome shotgun (WGS) entry which is preliminary data.</text>
</comment>
<evidence type="ECO:0000256" key="5">
    <source>
        <dbReference type="PROSITE-ProRule" id="PRU00104"/>
    </source>
</evidence>
<keyword evidence="4 5" id="KW-0833">Ubl conjugation pathway</keyword>
<dbReference type="FunFam" id="3.30.2410.10:FF:000003">
    <property type="entry name" value="probable E3 ubiquitin-protein ligase HERC4 isoform X1"/>
    <property type="match status" value="1"/>
</dbReference>
<feature type="region of interest" description="Disordered" evidence="6">
    <location>
        <begin position="65"/>
        <end position="125"/>
    </location>
</feature>
<sequence length="1305" mass="145809">MAKQINREAPRLSTLNKQILYGCKNPRCETTTCLSRQKRVAKGPFRPYTVLSARTLATFLASQDHPERGLCPHQPVDIDPGPRSPVKEVKPAGKKPESGGNLLASSRSSHATSIPQSARGVGSTLVQGRKIKVHIAHGHTKTLGLKPETSRAGSYEEPKSHNHVSKDKDPKSFTQNLFDTVAMKLLHRASSSDNHPPWAPSYERAQLVGSSNLNSDSLPPKTYGDISKNDEKDAERPLVPDTESAKAAHGCNLHQIESVPNVVSIGSNTTSSEVCCARGTVRGSTKLEKCMESFETSGNNGKAHVAVNIEAKESALGAATAPSKFSQPDYQPEKLDVAETAPMHKTSISVAIPSETTPNLPTLSLSHFTSANIIALKGARAVRRSDLYEQHWLLKFLGRTDLPQHSSRCGPYGDFLAYSGQSMTYILSNVDAILQSFLHSDDSSAASKVIWSYDFASIVDLFRKLRRIDMHPPKIFPSLWISAGRLYPVSKSTNKRRSLMSSDLGSFSLDPSPTSHCFSLNDLEACHVVKIILAALVASVPKCSPISWLAVRKLHASGQVAPFIDADNSPAEQKMIGKLVKTLQAFENEMALRLVVRLTRSIDIRYHLARARALAEDVEKYRRQFPPTFSQVVDYVNADQFKICVAENKSQSSVKGGEWVDPEIEPITWHPTEWPIIIEWLRAVILKEWDGKSRVAKGSAVGGALGLMLHIHEHAIALRFDWDLFHTPFLSERLDVMDEPAAWLNSGWADGRSVHLLDFPFLFPPSALVAYFRSINHAAMYTAYRDSVAASRLCDAVTWPDRSTGRGEIRLGDRLHYATTEYLVVEARRDHVLMDAMNEIYRRQKRELMRPLKVRMVGEEGIDHGGVQQEFFRVAIAEALNPDYGVFTTDPTTRMSWFHPSSPEPAYKFELLGILVSLAVYNGLTLPFTFPLVMYRKLSGLHNHRLSDLEDGWPELVKGLRALRDWKDGDVEDVFMRSYIFSVDKFGATEDRLIGQYENAKQGDEKKSSEAFEENPKKVVKVVRIKRKPKKVRKTAAEEGEEDALRYLRGSQFQQATAEPNDEVSMSNSQSRVPHSTNFTDQTMPMITSEEEALEYLKNRETKEARVELDDEFCMSDSSSPNPLPAGPALQNAPMVTNENRDQYIHDYIHQLTYKTVYDQFNAFRYGFFTCFNPKAISLFSPSGLKALVEGLPDISVAGLERVTRYDGGYDFFYPTVRQFWSVVHSWSQEKVRKLLEFVTASDRLPVGGVGKLIFTVQKNGIGDGRLPTSLTCFGRLLLPEYTSEEKLREALEKAVENSKGFGQP</sequence>
<evidence type="ECO:0000313" key="9">
    <source>
        <dbReference type="Proteomes" id="UP000664203"/>
    </source>
</evidence>
<name>A0A8H3I134_9LECA</name>
<evidence type="ECO:0000313" key="8">
    <source>
        <dbReference type="EMBL" id="CAF9903145.1"/>
    </source>
</evidence>
<reference evidence="8" key="1">
    <citation type="submission" date="2021-03" db="EMBL/GenBank/DDBJ databases">
        <authorList>
            <person name="Tagirdzhanova G."/>
        </authorList>
    </citation>
    <scope>NUCLEOTIDE SEQUENCE</scope>
</reference>
<dbReference type="PROSITE" id="PS50237">
    <property type="entry name" value="HECT"/>
    <property type="match status" value="1"/>
</dbReference>
<dbReference type="InterPro" id="IPR044611">
    <property type="entry name" value="E3A/B/C-like"/>
</dbReference>
<dbReference type="PANTHER" id="PTHR45700">
    <property type="entry name" value="UBIQUITIN-PROTEIN LIGASE E3C"/>
    <property type="match status" value="1"/>
</dbReference>
<feature type="active site" description="Glycyl thioester intermediate" evidence="5">
    <location>
        <position position="1273"/>
    </location>
</feature>
<evidence type="ECO:0000259" key="7">
    <source>
        <dbReference type="PROSITE" id="PS50237"/>
    </source>
</evidence>
<comment type="catalytic activity">
    <reaction evidence="1">
        <text>S-ubiquitinyl-[E2 ubiquitin-conjugating enzyme]-L-cysteine + [acceptor protein]-L-lysine = [E2 ubiquitin-conjugating enzyme]-L-cysteine + N(6)-ubiquitinyl-[acceptor protein]-L-lysine.</text>
        <dbReference type="EC" id="2.3.2.26"/>
    </reaction>
</comment>
<evidence type="ECO:0000256" key="4">
    <source>
        <dbReference type="ARBA" id="ARBA00022786"/>
    </source>
</evidence>
<keyword evidence="3" id="KW-0808">Transferase</keyword>
<feature type="compositionally biased region" description="Basic and acidic residues" evidence="6">
    <location>
        <begin position="154"/>
        <end position="171"/>
    </location>
</feature>
<accession>A0A8H3I134</accession>